<evidence type="ECO:0000313" key="2">
    <source>
        <dbReference type="Proteomes" id="UP000663889"/>
    </source>
</evidence>
<sequence length="446" mass="52755">MLPLVPKLCCIRLNDHEIEADKLLSTVSMSKLRILAISRLDSILVSTHEILPIRNLTLSNCSLDELRQLFKYAPMLRYLNIENIHRNYRSTYNGIYFNNNHAIHLKQLIVSNFIDKFDELIELLKQTPNLKSLTISTDHKIDIIDAYQWEYLITSLLLHLHSFKFKFIYSLEDDILHKFKQFQSNFWLNKHHWYTEYKLEKDSALIYTIPYISNTYVLTPFTNRYCDKLMNNINIFDNVRNLILYQESITLNCSFYFPNVISLTLENQIYFNDVDEHILKMEHINSLKMIVNLSNLKHLTISSACQLESSSVLLYLFKETLQLSSITIEPIDSMSNLRQINEQQKLQIDELLLSTKQINERIEKQDAKIEKRDVKIAQQDSQIKVLKSNIHSLFIAIKSLTNLNKRILIEKFRLYLVNKYSDLFQNQTGVLVTNETKYRDIYQFMS</sequence>
<gene>
    <name evidence="1" type="ORF">SEV965_LOCUS37745</name>
</gene>
<reference evidence="1" key="1">
    <citation type="submission" date="2021-02" db="EMBL/GenBank/DDBJ databases">
        <authorList>
            <person name="Nowell W R."/>
        </authorList>
    </citation>
    <scope>NUCLEOTIDE SEQUENCE</scope>
</reference>
<organism evidence="1 2">
    <name type="scientific">Rotaria sordida</name>
    <dbReference type="NCBI Taxonomy" id="392033"/>
    <lineage>
        <taxon>Eukaryota</taxon>
        <taxon>Metazoa</taxon>
        <taxon>Spiralia</taxon>
        <taxon>Gnathifera</taxon>
        <taxon>Rotifera</taxon>
        <taxon>Eurotatoria</taxon>
        <taxon>Bdelloidea</taxon>
        <taxon>Philodinida</taxon>
        <taxon>Philodinidae</taxon>
        <taxon>Rotaria</taxon>
    </lineage>
</organism>
<dbReference type="AlphaFoldDB" id="A0A815VP85"/>
<name>A0A815VP85_9BILA</name>
<feature type="non-terminal residue" evidence="1">
    <location>
        <position position="446"/>
    </location>
</feature>
<dbReference type="SUPFAM" id="SSF52047">
    <property type="entry name" value="RNI-like"/>
    <property type="match status" value="1"/>
</dbReference>
<dbReference type="InterPro" id="IPR032675">
    <property type="entry name" value="LRR_dom_sf"/>
</dbReference>
<comment type="caution">
    <text evidence="1">The sequence shown here is derived from an EMBL/GenBank/DDBJ whole genome shotgun (WGS) entry which is preliminary data.</text>
</comment>
<evidence type="ECO:0000313" key="1">
    <source>
        <dbReference type="EMBL" id="CAF1534657.1"/>
    </source>
</evidence>
<dbReference type="Gene3D" id="3.80.10.10">
    <property type="entry name" value="Ribonuclease Inhibitor"/>
    <property type="match status" value="1"/>
</dbReference>
<protein>
    <submittedName>
        <fullName evidence="1">Uncharacterized protein</fullName>
    </submittedName>
</protein>
<dbReference type="Proteomes" id="UP000663889">
    <property type="component" value="Unassembled WGS sequence"/>
</dbReference>
<dbReference type="EMBL" id="CAJNOU010008134">
    <property type="protein sequence ID" value="CAF1534657.1"/>
    <property type="molecule type" value="Genomic_DNA"/>
</dbReference>
<proteinExistence type="predicted"/>
<accession>A0A815VP85</accession>